<dbReference type="InterPro" id="IPR001412">
    <property type="entry name" value="aa-tRNA-synth_I_CS"/>
</dbReference>
<dbReference type="GO" id="GO:0004825">
    <property type="term" value="F:methionine-tRNA ligase activity"/>
    <property type="evidence" value="ECO:0007669"/>
    <property type="project" value="UniProtKB-EC"/>
</dbReference>
<keyword evidence="4" id="KW-0648">Protein biosynthesis</keyword>
<feature type="non-terminal residue" evidence="9">
    <location>
        <position position="154"/>
    </location>
</feature>
<dbReference type="Proteomes" id="UP000214939">
    <property type="component" value="Unassembled WGS sequence"/>
</dbReference>
<dbReference type="InterPro" id="IPR015413">
    <property type="entry name" value="Methionyl/Leucyl_tRNA_Synth"/>
</dbReference>
<gene>
    <name evidence="9" type="ORF">A5N45_11835</name>
</gene>
<dbReference type="SUPFAM" id="SSF52374">
    <property type="entry name" value="Nucleotidylyl transferase"/>
    <property type="match status" value="1"/>
</dbReference>
<accession>A0AA44MQC9</accession>
<dbReference type="GO" id="GO:0005524">
    <property type="term" value="F:ATP binding"/>
    <property type="evidence" value="ECO:0007669"/>
    <property type="project" value="UniProtKB-KW"/>
</dbReference>
<dbReference type="GO" id="GO:0005829">
    <property type="term" value="C:cytosol"/>
    <property type="evidence" value="ECO:0007669"/>
    <property type="project" value="TreeGrafter"/>
</dbReference>
<dbReference type="PANTHER" id="PTHR45765">
    <property type="entry name" value="METHIONINE--TRNA LIGASE"/>
    <property type="match status" value="1"/>
</dbReference>
<dbReference type="RefSeq" id="WP_146657532.1">
    <property type="nucleotide sequence ID" value="NZ_NNBW01000306.1"/>
</dbReference>
<evidence type="ECO:0000259" key="8">
    <source>
        <dbReference type="Pfam" id="PF09334"/>
    </source>
</evidence>
<evidence type="ECO:0000256" key="7">
    <source>
        <dbReference type="ARBA" id="ARBA00047364"/>
    </source>
</evidence>
<reference evidence="9 10" key="1">
    <citation type="submission" date="2017-07" db="EMBL/GenBank/DDBJ databases">
        <title>Invasive disease caused simultaneously by more than one serotype of Streptococcus pneumoniae, South Africa.</title>
        <authorList>
            <person name="Ndlangisa K."/>
            <person name="Du Plessis M."/>
            <person name="Von Gottberg A."/>
        </authorList>
    </citation>
    <scope>NUCLEOTIDE SEQUENCE [LARGE SCALE GENOMIC DNA]</scope>
    <source>
        <strain evidence="9 10">8227-15B</strain>
    </source>
</reference>
<proteinExistence type="predicted"/>
<dbReference type="GO" id="GO:0006431">
    <property type="term" value="P:methionyl-tRNA aminoacylation"/>
    <property type="evidence" value="ECO:0007669"/>
    <property type="project" value="InterPro"/>
</dbReference>
<dbReference type="InterPro" id="IPR023458">
    <property type="entry name" value="Met-tRNA_ligase_1"/>
</dbReference>
<comment type="caution">
    <text evidence="9">The sequence shown here is derived from an EMBL/GenBank/DDBJ whole genome shotgun (WGS) entry which is preliminary data.</text>
</comment>
<dbReference type="Gene3D" id="3.40.50.620">
    <property type="entry name" value="HUPs"/>
    <property type="match status" value="1"/>
</dbReference>
<dbReference type="PANTHER" id="PTHR45765:SF1">
    <property type="entry name" value="METHIONINE--TRNA LIGASE, CYTOPLASMIC"/>
    <property type="match status" value="1"/>
</dbReference>
<feature type="domain" description="Methionyl/Leucyl tRNA synthetase" evidence="8">
    <location>
        <begin position="4"/>
        <end position="154"/>
    </location>
</feature>
<dbReference type="AlphaFoldDB" id="A0AA44MQC9"/>
<dbReference type="InterPro" id="IPR014729">
    <property type="entry name" value="Rossmann-like_a/b/a_fold"/>
</dbReference>
<dbReference type="InterPro" id="IPR029038">
    <property type="entry name" value="MetRS_Zn"/>
</dbReference>
<evidence type="ECO:0000256" key="3">
    <source>
        <dbReference type="ARBA" id="ARBA00022840"/>
    </source>
</evidence>
<comment type="catalytic activity">
    <reaction evidence="7">
        <text>tRNA(Met) + L-methionine + ATP = L-methionyl-tRNA(Met) + AMP + diphosphate</text>
        <dbReference type="Rhea" id="RHEA:13481"/>
        <dbReference type="Rhea" id="RHEA-COMP:9667"/>
        <dbReference type="Rhea" id="RHEA-COMP:9698"/>
        <dbReference type="ChEBI" id="CHEBI:30616"/>
        <dbReference type="ChEBI" id="CHEBI:33019"/>
        <dbReference type="ChEBI" id="CHEBI:57844"/>
        <dbReference type="ChEBI" id="CHEBI:78442"/>
        <dbReference type="ChEBI" id="CHEBI:78530"/>
        <dbReference type="ChEBI" id="CHEBI:456215"/>
        <dbReference type="EC" id="6.1.1.10"/>
    </reaction>
</comment>
<dbReference type="InterPro" id="IPR033911">
    <property type="entry name" value="MetRS_core"/>
</dbReference>
<keyword evidence="3" id="KW-0067">ATP-binding</keyword>
<sequence>MSIFIGGAWPYANGSLHIGHAAALLPGDILARYYRQKGEEVLYVSGSDCNGTPISIRAKKENKSVKEIADFYHKEFKETFEKLGFTYDLYSRTDSPLHHEIVQKLFLQLYEKKFLYTKKIKQLYCTFDNQFLPDRFVEGKCPNCGTHSRGDQCD</sequence>
<keyword evidence="2" id="KW-0547">Nucleotide-binding</keyword>
<evidence type="ECO:0000313" key="10">
    <source>
        <dbReference type="Proteomes" id="UP000214939"/>
    </source>
</evidence>
<evidence type="ECO:0000313" key="9">
    <source>
        <dbReference type="EMBL" id="OYL22588.1"/>
    </source>
</evidence>
<evidence type="ECO:0000256" key="4">
    <source>
        <dbReference type="ARBA" id="ARBA00022917"/>
    </source>
</evidence>
<organism evidence="9 10">
    <name type="scientific">Streptococcus pneumoniae</name>
    <dbReference type="NCBI Taxonomy" id="1313"/>
    <lineage>
        <taxon>Bacteria</taxon>
        <taxon>Bacillati</taxon>
        <taxon>Bacillota</taxon>
        <taxon>Bacilli</taxon>
        <taxon>Lactobacillales</taxon>
        <taxon>Streptococcaceae</taxon>
        <taxon>Streptococcus</taxon>
    </lineage>
</organism>
<evidence type="ECO:0000256" key="1">
    <source>
        <dbReference type="ARBA" id="ARBA00022598"/>
    </source>
</evidence>
<dbReference type="PROSITE" id="PS00178">
    <property type="entry name" value="AA_TRNA_LIGASE_I"/>
    <property type="match status" value="1"/>
</dbReference>
<dbReference type="EMBL" id="NNBW01000306">
    <property type="protein sequence ID" value="OYL22588.1"/>
    <property type="molecule type" value="Genomic_DNA"/>
</dbReference>
<keyword evidence="5" id="KW-0030">Aminoacyl-tRNA synthetase</keyword>
<name>A0AA44MQC9_STREE</name>
<protein>
    <recommendedName>
        <fullName evidence="6">Methionyl-tRNA synthetase</fullName>
    </recommendedName>
</protein>
<dbReference type="PRINTS" id="PR01041">
    <property type="entry name" value="TRNASYNTHMET"/>
</dbReference>
<dbReference type="Pfam" id="PF09334">
    <property type="entry name" value="tRNA-synt_1g"/>
    <property type="match status" value="1"/>
</dbReference>
<evidence type="ECO:0000256" key="2">
    <source>
        <dbReference type="ARBA" id="ARBA00022741"/>
    </source>
</evidence>
<dbReference type="Gene3D" id="2.20.28.20">
    <property type="entry name" value="Methionyl-tRNA synthetase, Zn-domain"/>
    <property type="match status" value="1"/>
</dbReference>
<keyword evidence="1" id="KW-0436">Ligase</keyword>
<evidence type="ECO:0000256" key="6">
    <source>
        <dbReference type="ARBA" id="ARBA00030904"/>
    </source>
</evidence>
<evidence type="ECO:0000256" key="5">
    <source>
        <dbReference type="ARBA" id="ARBA00023146"/>
    </source>
</evidence>